<reference evidence="5 6" key="1">
    <citation type="submission" date="2024-10" db="EMBL/GenBank/DDBJ databases">
        <authorList>
            <person name="Riesco R."/>
        </authorList>
    </citation>
    <scope>NUCLEOTIDE SEQUENCE [LARGE SCALE GENOMIC DNA]</scope>
    <source>
        <strain evidence="4 5">NCIMB 15448</strain>
        <strain evidence="3 6">NCIMB 15450</strain>
    </source>
</reference>
<dbReference type="PANTHER" id="PTHR22754:SF32">
    <property type="entry name" value="DISCO-INTERACTING PROTEIN 2"/>
    <property type="match status" value="1"/>
</dbReference>
<comment type="similarity">
    <text evidence="1">Belongs to the ATP-dependent AMP-binding enzyme family.</text>
</comment>
<evidence type="ECO:0000313" key="3">
    <source>
        <dbReference type="EMBL" id="MFH5227883.1"/>
    </source>
</evidence>
<sequence>MESIVDWIAFREAEGGSIAFYDDGDWSRLSYDDLAAKTRGVAESLRGKGIGRGDRVALILPTGVDFARYFFATLAIGAVPTAVAPVGLTGNLAHREYVGALLSALDATAVVGEAGALAEVERTDFIGAPMLIDVADEVRDRSTIELTPARGGETAIIQFTSGSTSAPRGVRLSAGAVLAHIAMLKSVFHQDGEHGRTAHSQTFGSWLPLHHDMGLIGTFMSPITYGQDVWLMRPEHFVRRPALWLELFGRHGLHHSAMPNFAVERIVRLVSERSLVGMDFSTWRTLIVGSDRINFRALRAFYELLAPYGFKPETIKPGYGMAETTLAITTTGPGEEPTALTLDFSSMRASDEARIVRKQSLSEFVSTSTGVGSGVEEVNHVVSCGRELPGAAVAIIATDGQVLPDGCVGEIEVSSPAIFSGYLGDGPPDQLPRYRTGDLGLRLDGELYVIGRVGNSVKINGSFVLAEDAEIAIAERLNIKHDKVIVVLRDVGSVGRAAALVVFQQRVAAEKVDQAVGVLTKLGIDAANAALAFVAPLAVPRTTSGKPKRAVLWDELESGATEMRAVFVGAQSRFAERRVADELVSR</sequence>
<keyword evidence="6" id="KW-1185">Reference proteome</keyword>
<dbReference type="EMBL" id="JBIMSN010000020">
    <property type="protein sequence ID" value="MFH5227883.1"/>
    <property type="molecule type" value="Genomic_DNA"/>
</dbReference>
<accession>A0ABW7JYS5</accession>
<dbReference type="Proteomes" id="UP001609176">
    <property type="component" value="Unassembled WGS sequence"/>
</dbReference>
<dbReference type="EMBL" id="JBIMSP010000028">
    <property type="protein sequence ID" value="MFH5243634.1"/>
    <property type="molecule type" value="Genomic_DNA"/>
</dbReference>
<evidence type="ECO:0000256" key="1">
    <source>
        <dbReference type="ARBA" id="ARBA00006432"/>
    </source>
</evidence>
<evidence type="ECO:0000259" key="2">
    <source>
        <dbReference type="Pfam" id="PF00501"/>
    </source>
</evidence>
<dbReference type="RefSeq" id="WP_395125178.1">
    <property type="nucleotide sequence ID" value="NZ_JBIMSN010000020.1"/>
</dbReference>
<dbReference type="Gene3D" id="3.40.50.12780">
    <property type="entry name" value="N-terminal domain of ligase-like"/>
    <property type="match status" value="1"/>
</dbReference>
<organism evidence="3 6">
    <name type="scientific">Antrihabitans spumae</name>
    <dbReference type="NCBI Taxonomy" id="3373370"/>
    <lineage>
        <taxon>Bacteria</taxon>
        <taxon>Bacillati</taxon>
        <taxon>Actinomycetota</taxon>
        <taxon>Actinomycetes</taxon>
        <taxon>Mycobacteriales</taxon>
        <taxon>Nocardiaceae</taxon>
        <taxon>Antrihabitans</taxon>
    </lineage>
</organism>
<dbReference type="PANTHER" id="PTHR22754">
    <property type="entry name" value="DISCO-INTERACTING PROTEIN 2 DIP2 -RELATED"/>
    <property type="match status" value="1"/>
</dbReference>
<dbReference type="Proteomes" id="UP001609219">
    <property type="component" value="Unassembled WGS sequence"/>
</dbReference>
<dbReference type="Pfam" id="PF00501">
    <property type="entry name" value="AMP-binding"/>
    <property type="match status" value="1"/>
</dbReference>
<evidence type="ECO:0000313" key="4">
    <source>
        <dbReference type="EMBL" id="MFH5243634.1"/>
    </source>
</evidence>
<gene>
    <name evidence="4" type="ORF">ACHIPV_17380</name>
    <name evidence="3" type="ORF">ACHIRB_04670</name>
</gene>
<dbReference type="InterPro" id="IPR020845">
    <property type="entry name" value="AMP-binding_CS"/>
</dbReference>
<comment type="caution">
    <text evidence="3">The sequence shown here is derived from an EMBL/GenBank/DDBJ whole genome shotgun (WGS) entry which is preliminary data.</text>
</comment>
<feature type="domain" description="AMP-dependent synthetase/ligase" evidence="2">
    <location>
        <begin position="15"/>
        <end position="423"/>
    </location>
</feature>
<dbReference type="PROSITE" id="PS00455">
    <property type="entry name" value="AMP_BINDING"/>
    <property type="match status" value="1"/>
</dbReference>
<proteinExistence type="inferred from homology"/>
<dbReference type="InterPro" id="IPR042099">
    <property type="entry name" value="ANL_N_sf"/>
</dbReference>
<name>A0ABW7JYS5_9NOCA</name>
<dbReference type="SUPFAM" id="SSF56801">
    <property type="entry name" value="Acetyl-CoA synthetase-like"/>
    <property type="match status" value="1"/>
</dbReference>
<dbReference type="InterPro" id="IPR000873">
    <property type="entry name" value="AMP-dep_synth/lig_dom"/>
</dbReference>
<protein>
    <submittedName>
        <fullName evidence="3">AMP-binding protein</fullName>
    </submittedName>
</protein>
<evidence type="ECO:0000313" key="6">
    <source>
        <dbReference type="Proteomes" id="UP001609219"/>
    </source>
</evidence>
<evidence type="ECO:0000313" key="5">
    <source>
        <dbReference type="Proteomes" id="UP001609176"/>
    </source>
</evidence>